<sequence length="264" mass="29672">ITLSEFVLDKKKESEFAEQLEVENNIILGNDLKQCIQHIEEGIIRQFSEYTSLRLLSLLSLTEEGLSSKDYRHFVKLFLQSFGHDHIITLLNMKKMGLLFEQNLTNHILSPVSGGNNLLNTKVVAAMSAFPRKSHFRATIKRLNLIPPVIDSGYNLSNPTDAGFVFGGIYIPMVCRLIETAIINNDKNQDELLKMFPGEYSCKELSKSGHRRKEKTVLVCFIGGVTFAEIAALRFLANKKRITILVTTTSIINGNIAMKQIGPE</sequence>
<feature type="non-terminal residue" evidence="2">
    <location>
        <position position="1"/>
    </location>
</feature>
<dbReference type="STRING" id="299467.A0A443SBV5"/>
<dbReference type="InterPro" id="IPR043155">
    <property type="entry name" value="VPS33_dom3b"/>
</dbReference>
<dbReference type="OrthoDB" id="10262528at2759"/>
<dbReference type="SUPFAM" id="SSF56815">
    <property type="entry name" value="Sec1/munc18-like (SM) proteins"/>
    <property type="match status" value="1"/>
</dbReference>
<comment type="similarity">
    <text evidence="1">Belongs to the STXBP/unc-18/SEC1 family.</text>
</comment>
<dbReference type="InterPro" id="IPR001619">
    <property type="entry name" value="Sec1-like"/>
</dbReference>
<evidence type="ECO:0000313" key="2">
    <source>
        <dbReference type="EMBL" id="RWS24954.1"/>
    </source>
</evidence>
<proteinExistence type="inferred from homology"/>
<dbReference type="PANTHER" id="PTHR11679">
    <property type="entry name" value="VESICLE PROTEIN SORTING-ASSOCIATED"/>
    <property type="match status" value="1"/>
</dbReference>
<dbReference type="Gene3D" id="1.25.40.850">
    <property type="match status" value="1"/>
</dbReference>
<dbReference type="AlphaFoldDB" id="A0A443SBV5"/>
<keyword evidence="3" id="KW-1185">Reference proteome</keyword>
<comment type="caution">
    <text evidence="2">The sequence shown here is derived from an EMBL/GenBank/DDBJ whole genome shotgun (WGS) entry which is preliminary data.</text>
</comment>
<dbReference type="VEuPathDB" id="VectorBase:LDEU007086"/>
<evidence type="ECO:0000313" key="3">
    <source>
        <dbReference type="Proteomes" id="UP000288716"/>
    </source>
</evidence>
<organism evidence="2 3">
    <name type="scientific">Leptotrombidium deliense</name>
    <dbReference type="NCBI Taxonomy" id="299467"/>
    <lineage>
        <taxon>Eukaryota</taxon>
        <taxon>Metazoa</taxon>
        <taxon>Ecdysozoa</taxon>
        <taxon>Arthropoda</taxon>
        <taxon>Chelicerata</taxon>
        <taxon>Arachnida</taxon>
        <taxon>Acari</taxon>
        <taxon>Acariformes</taxon>
        <taxon>Trombidiformes</taxon>
        <taxon>Prostigmata</taxon>
        <taxon>Anystina</taxon>
        <taxon>Parasitengona</taxon>
        <taxon>Trombiculoidea</taxon>
        <taxon>Trombiculidae</taxon>
        <taxon>Leptotrombidium</taxon>
    </lineage>
</organism>
<dbReference type="InterPro" id="IPR036045">
    <property type="entry name" value="Sec1-like_sf"/>
</dbReference>
<gene>
    <name evidence="2" type="ORF">B4U80_09193</name>
</gene>
<dbReference type="GO" id="GO:0016192">
    <property type="term" value="P:vesicle-mediated transport"/>
    <property type="evidence" value="ECO:0007669"/>
    <property type="project" value="InterPro"/>
</dbReference>
<dbReference type="EMBL" id="NCKV01004221">
    <property type="protein sequence ID" value="RWS24954.1"/>
    <property type="molecule type" value="Genomic_DNA"/>
</dbReference>
<dbReference type="Proteomes" id="UP000288716">
    <property type="component" value="Unassembled WGS sequence"/>
</dbReference>
<protein>
    <submittedName>
        <fullName evidence="2">Vacuolar protein sorting-associated protein 33B-like protein</fullName>
    </submittedName>
</protein>
<evidence type="ECO:0000256" key="1">
    <source>
        <dbReference type="ARBA" id="ARBA00009884"/>
    </source>
</evidence>
<dbReference type="Pfam" id="PF00995">
    <property type="entry name" value="Sec1"/>
    <property type="match status" value="1"/>
</dbReference>
<dbReference type="InterPro" id="IPR027482">
    <property type="entry name" value="Sec1-like_dom2"/>
</dbReference>
<name>A0A443SBV5_9ACAR</name>
<dbReference type="Gene3D" id="3.40.50.1910">
    <property type="match status" value="1"/>
</dbReference>
<accession>A0A443SBV5</accession>
<reference evidence="2 3" key="1">
    <citation type="journal article" date="2018" name="Gigascience">
        <title>Genomes of trombidid mites reveal novel predicted allergens and laterally-transferred genes associated with secondary metabolism.</title>
        <authorList>
            <person name="Dong X."/>
            <person name="Chaisiri K."/>
            <person name="Xia D."/>
            <person name="Armstrong S.D."/>
            <person name="Fang Y."/>
            <person name="Donnelly M.J."/>
            <person name="Kadowaki T."/>
            <person name="McGarry J.W."/>
            <person name="Darby A.C."/>
            <person name="Makepeace B.L."/>
        </authorList>
    </citation>
    <scope>NUCLEOTIDE SEQUENCE [LARGE SCALE GENOMIC DNA]</scope>
    <source>
        <strain evidence="2">UoL-UT</strain>
    </source>
</reference>